<protein>
    <recommendedName>
        <fullName evidence="2">DUF7702 domain-containing protein</fullName>
    </recommendedName>
</protein>
<feature type="transmembrane region" description="Helical" evidence="1">
    <location>
        <begin position="6"/>
        <end position="27"/>
    </location>
</feature>
<feature type="domain" description="DUF7702" evidence="2">
    <location>
        <begin position="4"/>
        <end position="98"/>
    </location>
</feature>
<dbReference type="Proteomes" id="UP000235672">
    <property type="component" value="Unassembled WGS sequence"/>
</dbReference>
<keyword evidence="1" id="KW-0472">Membrane</keyword>
<evidence type="ECO:0000256" key="1">
    <source>
        <dbReference type="SAM" id="Phobius"/>
    </source>
</evidence>
<dbReference type="OrthoDB" id="2560628at2759"/>
<feature type="transmembrane region" description="Helical" evidence="1">
    <location>
        <begin position="147"/>
        <end position="166"/>
    </location>
</feature>
<reference evidence="3 4" key="1">
    <citation type="submission" date="2016-05" db="EMBL/GenBank/DDBJ databases">
        <title>A degradative enzymes factory behind the ericoid mycorrhizal symbiosis.</title>
        <authorList>
            <consortium name="DOE Joint Genome Institute"/>
            <person name="Martino E."/>
            <person name="Morin E."/>
            <person name="Grelet G."/>
            <person name="Kuo A."/>
            <person name="Kohler A."/>
            <person name="Daghino S."/>
            <person name="Barry K."/>
            <person name="Choi C."/>
            <person name="Cichocki N."/>
            <person name="Clum A."/>
            <person name="Copeland A."/>
            <person name="Hainaut M."/>
            <person name="Haridas S."/>
            <person name="Labutti K."/>
            <person name="Lindquist E."/>
            <person name="Lipzen A."/>
            <person name="Khouja H.-R."/>
            <person name="Murat C."/>
            <person name="Ohm R."/>
            <person name="Olson A."/>
            <person name="Spatafora J."/>
            <person name="Veneault-Fourrey C."/>
            <person name="Henrissat B."/>
            <person name="Grigoriev I."/>
            <person name="Martin F."/>
            <person name="Perotto S."/>
        </authorList>
    </citation>
    <scope>NUCLEOTIDE SEQUENCE [LARGE SCALE GENOMIC DNA]</scope>
    <source>
        <strain evidence="3 4">UAMH 7357</strain>
    </source>
</reference>
<keyword evidence="1" id="KW-0812">Transmembrane</keyword>
<evidence type="ECO:0000313" key="3">
    <source>
        <dbReference type="EMBL" id="PMD27123.1"/>
    </source>
</evidence>
<evidence type="ECO:0000259" key="2">
    <source>
        <dbReference type="Pfam" id="PF24800"/>
    </source>
</evidence>
<feature type="domain" description="DUF7702" evidence="2">
    <location>
        <begin position="131"/>
        <end position="279"/>
    </location>
</feature>
<evidence type="ECO:0000313" key="4">
    <source>
        <dbReference type="Proteomes" id="UP000235672"/>
    </source>
</evidence>
<dbReference type="InterPro" id="IPR056119">
    <property type="entry name" value="DUF7702"/>
</dbReference>
<feature type="transmembrane region" description="Helical" evidence="1">
    <location>
        <begin position="69"/>
        <end position="89"/>
    </location>
</feature>
<feature type="transmembrane region" description="Helical" evidence="1">
    <location>
        <begin position="213"/>
        <end position="234"/>
    </location>
</feature>
<dbReference type="Pfam" id="PF24800">
    <property type="entry name" value="DUF7702"/>
    <property type="match status" value="2"/>
</dbReference>
<dbReference type="AlphaFoldDB" id="A0A2J6QLF9"/>
<keyword evidence="1" id="KW-1133">Transmembrane helix</keyword>
<accession>A0A2J6QLF9</accession>
<sequence>MKTPEAISIAEICVYAPIFLLTILIVFRHGFKRQSGWIYLAIFCLIRIIGAIFKIRSVSHPNNITDTEWGTILSSVGLSPLLLASFGLLKRITDSVTKCMPNDEEAGGRGGEMGMRMGGRRGERGAGGLVGKIVSSRVNAASTRSKIIQITQLPVVIGLALCIIGGTNTNDLSKGLKFTKAGLIIFLAAYVLLAALLGITVRDVNEAERGERRLYWVLVAAMPLLAVRLMYSLIAIFGHDAKFSIQIAKGDPWIQFGMAVIEEFIIVCMYTVTGLTLDKSINAG</sequence>
<name>A0A2J6QLF9_9HELO</name>
<feature type="transmembrane region" description="Helical" evidence="1">
    <location>
        <begin position="178"/>
        <end position="201"/>
    </location>
</feature>
<keyword evidence="4" id="KW-1185">Reference proteome</keyword>
<dbReference type="PANTHER" id="PTHR42109">
    <property type="entry name" value="UNPLACED GENOMIC SCAFFOLD UM_SCAF_CONTIG_1.265, WHOLE GENOME SHOTGUN SEQUENCE"/>
    <property type="match status" value="1"/>
</dbReference>
<feature type="transmembrane region" description="Helical" evidence="1">
    <location>
        <begin position="254"/>
        <end position="277"/>
    </location>
</feature>
<dbReference type="EMBL" id="KZ613466">
    <property type="protein sequence ID" value="PMD27123.1"/>
    <property type="molecule type" value="Genomic_DNA"/>
</dbReference>
<dbReference type="PANTHER" id="PTHR42109:SF2">
    <property type="entry name" value="INTEGRAL MEMBRANE PROTEIN"/>
    <property type="match status" value="1"/>
</dbReference>
<proteinExistence type="predicted"/>
<organism evidence="3 4">
    <name type="scientific">Hyaloscypha hepaticicola</name>
    <dbReference type="NCBI Taxonomy" id="2082293"/>
    <lineage>
        <taxon>Eukaryota</taxon>
        <taxon>Fungi</taxon>
        <taxon>Dikarya</taxon>
        <taxon>Ascomycota</taxon>
        <taxon>Pezizomycotina</taxon>
        <taxon>Leotiomycetes</taxon>
        <taxon>Helotiales</taxon>
        <taxon>Hyaloscyphaceae</taxon>
        <taxon>Hyaloscypha</taxon>
    </lineage>
</organism>
<feature type="transmembrane region" description="Helical" evidence="1">
    <location>
        <begin position="36"/>
        <end position="57"/>
    </location>
</feature>
<gene>
    <name evidence="3" type="ORF">NA56DRAFT_590322</name>
</gene>